<keyword evidence="2" id="KW-1185">Reference proteome</keyword>
<dbReference type="EMBL" id="BAABIE010000004">
    <property type="protein sequence ID" value="GAA4745064.1"/>
    <property type="molecule type" value="Genomic_DNA"/>
</dbReference>
<evidence type="ECO:0000313" key="1">
    <source>
        <dbReference type="EMBL" id="GAA4745064.1"/>
    </source>
</evidence>
<dbReference type="GO" id="GO:0003677">
    <property type="term" value="F:DNA binding"/>
    <property type="evidence" value="ECO:0007669"/>
    <property type="project" value="UniProtKB-KW"/>
</dbReference>
<dbReference type="Pfam" id="PF06224">
    <property type="entry name" value="AlkZ-like"/>
    <property type="match status" value="1"/>
</dbReference>
<comment type="caution">
    <text evidence="1">The sequence shown here is derived from an EMBL/GenBank/DDBJ whole genome shotgun (WGS) entry which is preliminary data.</text>
</comment>
<evidence type="ECO:0000313" key="2">
    <source>
        <dbReference type="Proteomes" id="UP001500822"/>
    </source>
</evidence>
<sequence length="393" mass="43066">MRPFVSDAQRRARLQHRQLLAGDTGASPEQLADAVVGLHATTPSTVHLSAWAREASMRPERLEAALYEDRSLVKHLVMRRTLFVMTRPLLAAAVGAVGARVAASERTNLLRDMRRNDFPDPDGWIDAACDAVVEALTDRGLSTPELRGALAEFDVSVQVSPGKSYGGPSPLLPRVVNLLTARGDVVRGVSTAPWHQARNTWTSMTSWLGAELEPLDAHRGHVELVRRWLHAYGPGTETDLVWWLGSTKTAVRKALAELDGLEVDLESGDVGYLLPDDLADLDEVPPRALLLPALDPTTMGYKQRGFYLGAHAADLFDSTGNGGQTAWWDGRIVGGWMQRPDGPDIEILLLEDVPASAQRALRARADELAEWLGDQRPVAGFPSPLMRRHRDSQ</sequence>
<organism evidence="1 2">
    <name type="scientific">Gordonia alkaliphila</name>
    <dbReference type="NCBI Taxonomy" id="1053547"/>
    <lineage>
        <taxon>Bacteria</taxon>
        <taxon>Bacillati</taxon>
        <taxon>Actinomycetota</taxon>
        <taxon>Actinomycetes</taxon>
        <taxon>Mycobacteriales</taxon>
        <taxon>Gordoniaceae</taxon>
        <taxon>Gordonia</taxon>
    </lineage>
</organism>
<reference evidence="2" key="1">
    <citation type="journal article" date="2019" name="Int. J. Syst. Evol. Microbiol.">
        <title>The Global Catalogue of Microorganisms (GCM) 10K type strain sequencing project: providing services to taxonomists for standard genome sequencing and annotation.</title>
        <authorList>
            <consortium name="The Broad Institute Genomics Platform"/>
            <consortium name="The Broad Institute Genome Sequencing Center for Infectious Disease"/>
            <person name="Wu L."/>
            <person name="Ma J."/>
        </authorList>
    </citation>
    <scope>NUCLEOTIDE SEQUENCE [LARGE SCALE GENOMIC DNA]</scope>
    <source>
        <strain evidence="2">JCM 18077</strain>
    </source>
</reference>
<keyword evidence="1" id="KW-0238">DNA-binding</keyword>
<proteinExistence type="predicted"/>
<dbReference type="PANTHER" id="PTHR38479:SF2">
    <property type="entry name" value="WINGED HELIX DNA-BINDING DOMAIN-CONTAINING PROTEIN"/>
    <property type="match status" value="1"/>
</dbReference>
<dbReference type="Proteomes" id="UP001500822">
    <property type="component" value="Unassembled WGS sequence"/>
</dbReference>
<gene>
    <name evidence="1" type="ORF">GCM10023217_12640</name>
</gene>
<dbReference type="InterPro" id="IPR009351">
    <property type="entry name" value="AlkZ-like"/>
</dbReference>
<accession>A0ABP8Z2Y9</accession>
<dbReference type="PANTHER" id="PTHR38479">
    <property type="entry name" value="LMO0824 PROTEIN"/>
    <property type="match status" value="1"/>
</dbReference>
<name>A0ABP8Z2Y9_9ACTN</name>
<dbReference type="RefSeq" id="WP_345312833.1">
    <property type="nucleotide sequence ID" value="NZ_BAABIE010000004.1"/>
</dbReference>
<protein>
    <submittedName>
        <fullName evidence="1">Winged helix DNA-binding domain-containing protein</fullName>
    </submittedName>
</protein>